<dbReference type="SUPFAM" id="SSF53649">
    <property type="entry name" value="Alkaline phosphatase-like"/>
    <property type="match status" value="1"/>
</dbReference>
<dbReference type="EMBL" id="LGUC01000001">
    <property type="protein sequence ID" value="KPN29815.1"/>
    <property type="molecule type" value="Genomic_DNA"/>
</dbReference>
<evidence type="ECO:0000256" key="1">
    <source>
        <dbReference type="SAM" id="MobiDB-lite"/>
    </source>
</evidence>
<comment type="caution">
    <text evidence="3">The sequence shown here is derived from an EMBL/GenBank/DDBJ whole genome shotgun (WGS) entry which is preliminary data.</text>
</comment>
<dbReference type="InterPro" id="IPR052701">
    <property type="entry name" value="GAG_Ulvan_Degrading_Sulfatases"/>
</dbReference>
<organism evidence="3 4">
    <name type="scientific">Halolamina pelagica</name>
    <dbReference type="NCBI Taxonomy" id="699431"/>
    <lineage>
        <taxon>Archaea</taxon>
        <taxon>Methanobacteriati</taxon>
        <taxon>Methanobacteriota</taxon>
        <taxon>Stenosarchaea group</taxon>
        <taxon>Halobacteria</taxon>
        <taxon>Halobacteriales</taxon>
        <taxon>Haloferacaceae</taxon>
    </lineage>
</organism>
<sequence length="417" mass="46191">MPGDLLSGPLARMWQVLNDNPRLRKLADMIVSAGNTAHEYLSSGEGADSKTPRVIDRTKQFVEAAEAGDDDGWFSFINLMDAHLPYHPPEEFGEEFAPGVDSTEVCQNSKLYNSGAREIDDDEWEEIRGLYDAEIAHIDSQLTRLFDWLKATDRWDDTAVVVCADHGELHGEHGLYGHEFGLYDPLVNVPLMVKHPEIEQGRRQETVELIDLYHTVLDTFDADAAATAADEEAVPLDRTRSLLADEYRAFDGVDDADPAQQAAPDGETGFIEYSRPVVELKQLEEKAADAGIDLDEDSRFYARMRAARRADAKYVRIDRIEDEAYRLDEDPDETENLAGVDDETIDDVEGELAIFENEIGGAWTSAAAGEITDDAVEGWTRRSRIGCRISGIWSDTSHGTRPAIGDGRSPGAVSVTV</sequence>
<name>A0A0P7G926_9EURY</name>
<reference evidence="4" key="1">
    <citation type="submission" date="2013-11" db="EMBL/GenBank/DDBJ databases">
        <authorList>
            <person name="Hoang H.T."/>
            <person name="Killian M.L."/>
            <person name="Madson D.M."/>
            <person name="Arruda P.H.E."/>
            <person name="Sun D."/>
            <person name="Schwartz K.J."/>
            <person name="Yoon K."/>
        </authorList>
    </citation>
    <scope>NUCLEOTIDE SEQUENCE [LARGE SCALE GENOMIC DNA]</scope>
    <source>
        <strain evidence="4">CDK2</strain>
    </source>
</reference>
<evidence type="ECO:0000313" key="4">
    <source>
        <dbReference type="Proteomes" id="UP000050535"/>
    </source>
</evidence>
<dbReference type="Proteomes" id="UP000050535">
    <property type="component" value="Unassembled WGS sequence"/>
</dbReference>
<gene>
    <name evidence="3" type="ORF">SY89_00533</name>
</gene>
<dbReference type="AlphaFoldDB" id="A0A0P7G926"/>
<accession>A0A0P7G926</accession>
<dbReference type="InterPro" id="IPR000917">
    <property type="entry name" value="Sulfatase_N"/>
</dbReference>
<dbReference type="PANTHER" id="PTHR43751">
    <property type="entry name" value="SULFATASE"/>
    <property type="match status" value="1"/>
</dbReference>
<dbReference type="PANTHER" id="PTHR43751:SF3">
    <property type="entry name" value="SULFATASE N-TERMINAL DOMAIN-CONTAINING PROTEIN"/>
    <property type="match status" value="1"/>
</dbReference>
<evidence type="ECO:0000313" key="3">
    <source>
        <dbReference type="EMBL" id="KPN29815.1"/>
    </source>
</evidence>
<protein>
    <submittedName>
        <fullName evidence="3">Arylsulfatase</fullName>
    </submittedName>
</protein>
<dbReference type="Pfam" id="PF00884">
    <property type="entry name" value="Sulfatase"/>
    <property type="match status" value="1"/>
</dbReference>
<feature type="domain" description="Sulfatase N-terminal" evidence="2">
    <location>
        <begin position="51"/>
        <end position="221"/>
    </location>
</feature>
<evidence type="ECO:0000259" key="2">
    <source>
        <dbReference type="Pfam" id="PF00884"/>
    </source>
</evidence>
<dbReference type="Gene3D" id="3.40.720.10">
    <property type="entry name" value="Alkaline Phosphatase, subunit A"/>
    <property type="match status" value="1"/>
</dbReference>
<dbReference type="STRING" id="699431.SY89_00533"/>
<proteinExistence type="predicted"/>
<feature type="region of interest" description="Disordered" evidence="1">
    <location>
        <begin position="396"/>
        <end position="417"/>
    </location>
</feature>
<keyword evidence="4" id="KW-1185">Reference proteome</keyword>
<dbReference type="PATRIC" id="fig|699431.3.peg.554"/>
<dbReference type="InterPro" id="IPR017850">
    <property type="entry name" value="Alkaline_phosphatase_core_sf"/>
</dbReference>